<dbReference type="Proteomes" id="UP000642284">
    <property type="component" value="Unassembled WGS sequence"/>
</dbReference>
<dbReference type="Gene3D" id="3.40.630.30">
    <property type="match status" value="1"/>
</dbReference>
<dbReference type="PROSITE" id="PS51186">
    <property type="entry name" value="GNAT"/>
    <property type="match status" value="1"/>
</dbReference>
<organism evidence="4 5">
    <name type="scientific">Streptomyces polyasparticus</name>
    <dbReference type="NCBI Taxonomy" id="2767826"/>
    <lineage>
        <taxon>Bacteria</taxon>
        <taxon>Bacillati</taxon>
        <taxon>Actinomycetota</taxon>
        <taxon>Actinomycetes</taxon>
        <taxon>Kitasatosporales</taxon>
        <taxon>Streptomycetaceae</taxon>
        <taxon>Streptomyces</taxon>
    </lineage>
</organism>
<evidence type="ECO:0000256" key="1">
    <source>
        <dbReference type="ARBA" id="ARBA00022679"/>
    </source>
</evidence>
<evidence type="ECO:0000259" key="3">
    <source>
        <dbReference type="PROSITE" id="PS51186"/>
    </source>
</evidence>
<evidence type="ECO:0000256" key="2">
    <source>
        <dbReference type="ARBA" id="ARBA00023315"/>
    </source>
</evidence>
<gene>
    <name evidence="4" type="ORF">H9Y04_01745</name>
</gene>
<dbReference type="CDD" id="cd04301">
    <property type="entry name" value="NAT_SF"/>
    <property type="match status" value="1"/>
</dbReference>
<reference evidence="4 5" key="1">
    <citation type="submission" date="2020-08" db="EMBL/GenBank/DDBJ databases">
        <title>Genemic of Streptomyces polyaspartic.</title>
        <authorList>
            <person name="Liu W."/>
        </authorList>
    </citation>
    <scope>NUCLEOTIDE SEQUENCE [LARGE SCALE GENOMIC DNA]</scope>
    <source>
        <strain evidence="4 5">TRM66268-LWL</strain>
    </source>
</reference>
<evidence type="ECO:0000313" key="4">
    <source>
        <dbReference type="EMBL" id="MBC9711294.1"/>
    </source>
</evidence>
<evidence type="ECO:0000313" key="5">
    <source>
        <dbReference type="Proteomes" id="UP000642284"/>
    </source>
</evidence>
<comment type="caution">
    <text evidence="4">The sequence shown here is derived from an EMBL/GenBank/DDBJ whole genome shotgun (WGS) entry which is preliminary data.</text>
</comment>
<name>A0ABR7S8S3_9ACTN</name>
<protein>
    <submittedName>
        <fullName evidence="4">GNAT family N-acetyltransferase</fullName>
    </submittedName>
</protein>
<proteinExistence type="predicted"/>
<keyword evidence="1" id="KW-0808">Transferase</keyword>
<dbReference type="RefSeq" id="WP_187811783.1">
    <property type="nucleotide sequence ID" value="NZ_JACTVJ010000001.1"/>
</dbReference>
<dbReference type="Pfam" id="PF00583">
    <property type="entry name" value="Acetyltransf_1"/>
    <property type="match status" value="1"/>
</dbReference>
<dbReference type="PANTHER" id="PTHR10545:SF29">
    <property type="entry name" value="GH14572P-RELATED"/>
    <property type="match status" value="1"/>
</dbReference>
<keyword evidence="5" id="KW-1185">Reference proteome</keyword>
<dbReference type="EMBL" id="JACTVJ010000001">
    <property type="protein sequence ID" value="MBC9711294.1"/>
    <property type="molecule type" value="Genomic_DNA"/>
</dbReference>
<dbReference type="InterPro" id="IPR016181">
    <property type="entry name" value="Acyl_CoA_acyltransferase"/>
</dbReference>
<dbReference type="PANTHER" id="PTHR10545">
    <property type="entry name" value="DIAMINE N-ACETYLTRANSFERASE"/>
    <property type="match status" value="1"/>
</dbReference>
<accession>A0ABR7S8S3</accession>
<dbReference type="InterPro" id="IPR051016">
    <property type="entry name" value="Diverse_Substrate_AcTransf"/>
</dbReference>
<dbReference type="InterPro" id="IPR000182">
    <property type="entry name" value="GNAT_dom"/>
</dbReference>
<keyword evidence="2" id="KW-0012">Acyltransferase</keyword>
<sequence>MSVPAETGAAAAARVRRAAVGDLPAIVRLVGEHAEYEKAPAPPEGLAGRLERLLFGSDAPRLRCFVAESGSGEVVGYATCAPEVSTWDGAEYLHMDCLFLRDGQRGLGLGPRLVQAVVDEARALGCDHVQWQTPVWNVDAVRFYERIGARATEKLRFRLPVGTA</sequence>
<feature type="domain" description="N-acetyltransferase" evidence="3">
    <location>
        <begin position="13"/>
        <end position="164"/>
    </location>
</feature>
<dbReference type="SUPFAM" id="SSF55729">
    <property type="entry name" value="Acyl-CoA N-acyltransferases (Nat)"/>
    <property type="match status" value="1"/>
</dbReference>